<protein>
    <submittedName>
        <fullName evidence="1">Uncharacterized protein</fullName>
    </submittedName>
</protein>
<reference evidence="1" key="2">
    <citation type="journal article" date="2015" name="Fish Shellfish Immunol.">
        <title>Early steps in the European eel (Anguilla anguilla)-Vibrio vulnificus interaction in the gills: Role of the RtxA13 toxin.</title>
        <authorList>
            <person name="Callol A."/>
            <person name="Pajuelo D."/>
            <person name="Ebbesson L."/>
            <person name="Teles M."/>
            <person name="MacKenzie S."/>
            <person name="Amaro C."/>
        </authorList>
    </citation>
    <scope>NUCLEOTIDE SEQUENCE</scope>
</reference>
<organism evidence="1">
    <name type="scientific">Anguilla anguilla</name>
    <name type="common">European freshwater eel</name>
    <name type="synonym">Muraena anguilla</name>
    <dbReference type="NCBI Taxonomy" id="7936"/>
    <lineage>
        <taxon>Eukaryota</taxon>
        <taxon>Metazoa</taxon>
        <taxon>Chordata</taxon>
        <taxon>Craniata</taxon>
        <taxon>Vertebrata</taxon>
        <taxon>Euteleostomi</taxon>
        <taxon>Actinopterygii</taxon>
        <taxon>Neopterygii</taxon>
        <taxon>Teleostei</taxon>
        <taxon>Anguilliformes</taxon>
        <taxon>Anguillidae</taxon>
        <taxon>Anguilla</taxon>
    </lineage>
</organism>
<name>A0A0E9U600_ANGAN</name>
<evidence type="ECO:0000313" key="1">
    <source>
        <dbReference type="EMBL" id="JAH61177.1"/>
    </source>
</evidence>
<reference evidence="1" key="1">
    <citation type="submission" date="2014-11" db="EMBL/GenBank/DDBJ databases">
        <authorList>
            <person name="Amaro Gonzalez C."/>
        </authorList>
    </citation>
    <scope>NUCLEOTIDE SEQUENCE</scope>
</reference>
<dbReference type="EMBL" id="GBXM01047400">
    <property type="protein sequence ID" value="JAH61177.1"/>
    <property type="molecule type" value="Transcribed_RNA"/>
</dbReference>
<proteinExistence type="predicted"/>
<sequence length="38" mass="4399">MIPKSFGLLFYGQLSQNMELGWYGSNYAWHKTNTSISQ</sequence>
<accession>A0A0E9U600</accession>
<dbReference type="AlphaFoldDB" id="A0A0E9U600"/>